<comment type="caution">
    <text evidence="4">The sequence shown here is derived from an EMBL/GenBank/DDBJ whole genome shotgun (WGS) entry which is preliminary data.</text>
</comment>
<gene>
    <name evidence="4" type="ORF">HGT73_01060</name>
</gene>
<dbReference type="Proteomes" id="UP000786875">
    <property type="component" value="Unassembled WGS sequence"/>
</dbReference>
<dbReference type="EMBL" id="JABBFO010000001">
    <property type="protein sequence ID" value="MBT0725985.1"/>
    <property type="molecule type" value="Genomic_DNA"/>
</dbReference>
<comment type="similarity">
    <text evidence="1 3">Belongs to the short-chain dehydrogenases/reductases (SDR) family.</text>
</comment>
<sequence length="225" mass="24450">MISGGNRGIGLATARQLLAEGWYVSIGCRQTEISDLSKGESVSVFYYNAQDPESEKQWFSDTISKFGRVDALIINAGIMTPGTVIDATDDEYQQIVEINVTSPWRLSKLVWPALKKSGNGKIVIMSSLSGKRVASAGSGLYSMSKFALTGLTHALRLTGAEERIRVTAICPSYVATDMAKSITDLSPEKMTQPESIATLILTVLKLPFEAGVAEIPVHWNVEPMY</sequence>
<dbReference type="PRINTS" id="PR00081">
    <property type="entry name" value="GDHRDH"/>
</dbReference>
<dbReference type="Pfam" id="PF00106">
    <property type="entry name" value="adh_short"/>
    <property type="match status" value="1"/>
</dbReference>
<evidence type="ECO:0000256" key="1">
    <source>
        <dbReference type="ARBA" id="ARBA00006484"/>
    </source>
</evidence>
<evidence type="ECO:0000256" key="2">
    <source>
        <dbReference type="ARBA" id="ARBA00023002"/>
    </source>
</evidence>
<name>A0ABS5T3B7_9GAMM</name>
<dbReference type="PRINTS" id="PR00080">
    <property type="entry name" value="SDRFAMILY"/>
</dbReference>
<dbReference type="PANTHER" id="PTHR44196:SF1">
    <property type="entry name" value="DEHYDROGENASE_REDUCTASE SDR FAMILY MEMBER 7B"/>
    <property type="match status" value="1"/>
</dbReference>
<dbReference type="Gene3D" id="3.40.50.720">
    <property type="entry name" value="NAD(P)-binding Rossmann-like Domain"/>
    <property type="match status" value="1"/>
</dbReference>
<proteinExistence type="inferred from homology"/>
<dbReference type="SUPFAM" id="SSF51735">
    <property type="entry name" value="NAD(P)-binding Rossmann-fold domains"/>
    <property type="match status" value="1"/>
</dbReference>
<dbReference type="PROSITE" id="PS00061">
    <property type="entry name" value="ADH_SHORT"/>
    <property type="match status" value="1"/>
</dbReference>
<keyword evidence="5" id="KW-1185">Reference proteome</keyword>
<keyword evidence="2" id="KW-0560">Oxidoreductase</keyword>
<dbReference type="InterPro" id="IPR036291">
    <property type="entry name" value="NAD(P)-bd_dom_sf"/>
</dbReference>
<organism evidence="4 5">
    <name type="scientific">Rosenbergiella australiborealis</name>
    <dbReference type="NCBI Taxonomy" id="1544696"/>
    <lineage>
        <taxon>Bacteria</taxon>
        <taxon>Pseudomonadati</taxon>
        <taxon>Pseudomonadota</taxon>
        <taxon>Gammaproteobacteria</taxon>
        <taxon>Enterobacterales</taxon>
        <taxon>Erwiniaceae</taxon>
        <taxon>Rosenbergiella</taxon>
    </lineage>
</organism>
<dbReference type="InterPro" id="IPR002347">
    <property type="entry name" value="SDR_fam"/>
</dbReference>
<dbReference type="InterPro" id="IPR020904">
    <property type="entry name" value="Sc_DH/Rdtase_CS"/>
</dbReference>
<evidence type="ECO:0000256" key="3">
    <source>
        <dbReference type="RuleBase" id="RU000363"/>
    </source>
</evidence>
<protein>
    <submittedName>
        <fullName evidence="4">SDR family NAD(P)-dependent oxidoreductase</fullName>
    </submittedName>
</protein>
<dbReference type="PANTHER" id="PTHR44196">
    <property type="entry name" value="DEHYDROGENASE/REDUCTASE SDR FAMILY MEMBER 7B"/>
    <property type="match status" value="1"/>
</dbReference>
<accession>A0ABS5T3B7</accession>
<evidence type="ECO:0000313" key="5">
    <source>
        <dbReference type="Proteomes" id="UP000786875"/>
    </source>
</evidence>
<evidence type="ECO:0000313" key="4">
    <source>
        <dbReference type="EMBL" id="MBT0725985.1"/>
    </source>
</evidence>
<reference evidence="4 5" key="1">
    <citation type="submission" date="2020-04" db="EMBL/GenBank/DDBJ databases">
        <title>Genome sequencing of Rosenbergiella species.</title>
        <authorList>
            <person name="Alvarez-Perez S."/>
            <person name="Lievens B."/>
        </authorList>
    </citation>
    <scope>NUCLEOTIDE SEQUENCE [LARGE SCALE GENOMIC DNA]</scope>
    <source>
        <strain evidence="4 5">CdVSA20.1</strain>
    </source>
</reference>